<sequence>MDVGSHPAAPSAEDLFEMLGYREAETSVAGTVEATVLDIPWSDAISERARSFIVGWETGGRAFYERVIKARPVWPEFASGITIGCGYDLGYHRPDEFRADWQGRLPGAAIERLSRTIGFRTDEPGRPAKVAQARALVRSLADIVIPWEVAIGQFDEGKMPKLVSQLYRSLDHLDRLHPHGRGALLSLVFNRGSGGFVSSKDRFREMRAIARAMATGERSEMARIPDLLRAMSRVWGDGSSLARRRREEADLFEAGLSEERLTEAVVALRQHGEAEAPAAPLAEQHEDVAEASDDEETVEEPALTEAPGPTVADVRWNPNDDDHPDYRHLPRAGQGATFDLTAADLERLVRLNDFLVRPGPLVFALRGCRIAGADRREDVEVLTLVDQRPDHRDYRCVMGVLDREAGRMHAYRASTVPEARALVTGVQKARQGIFEGNLLPTGCYTYTVGTHRAGTSGEIRGVLRLASTATGAAEVVALRSLQDVVYDRRDFWHRCAPADNIHPGRRREGFSSLGCLTLPGDYDRGSRSHSGLWADFRVALGMGRTFAASDDGRQFSVMLLTGADAALVAGLRGAPAEGLRRLRFGSTGAAVARLQAQMGLAPDRQRLVGPVTRAAFVALQQRRLGWADGILSPEMEADLGLDVFREGEE</sequence>
<evidence type="ECO:0000256" key="1">
    <source>
        <dbReference type="ARBA" id="ARBA00022529"/>
    </source>
</evidence>
<dbReference type="GO" id="GO:0003796">
    <property type="term" value="F:lysozyme activity"/>
    <property type="evidence" value="ECO:0007669"/>
    <property type="project" value="InterPro"/>
</dbReference>
<feature type="compositionally biased region" description="Acidic residues" evidence="3">
    <location>
        <begin position="289"/>
        <end position="299"/>
    </location>
</feature>
<evidence type="ECO:0000256" key="2">
    <source>
        <dbReference type="ARBA" id="ARBA00022638"/>
    </source>
</evidence>
<dbReference type="Gene3D" id="1.10.530.40">
    <property type="match status" value="1"/>
</dbReference>
<feature type="region of interest" description="Disordered" evidence="3">
    <location>
        <begin position="275"/>
        <end position="317"/>
    </location>
</feature>
<dbReference type="GO" id="GO:0031640">
    <property type="term" value="P:killing of cells of another organism"/>
    <property type="evidence" value="ECO:0007669"/>
    <property type="project" value="UniProtKB-KW"/>
</dbReference>
<dbReference type="SUPFAM" id="SSF53955">
    <property type="entry name" value="Lysozyme-like"/>
    <property type="match status" value="1"/>
</dbReference>
<name>A0A2T5K7X0_9RHOB</name>
<evidence type="ECO:0000313" key="4">
    <source>
        <dbReference type="EMBL" id="PTR18458.1"/>
    </source>
</evidence>
<keyword evidence="5" id="KW-1185">Reference proteome</keyword>
<accession>A0A2T5K7X0</accession>
<dbReference type="GO" id="GO:0042742">
    <property type="term" value="P:defense response to bacterium"/>
    <property type="evidence" value="ECO:0007669"/>
    <property type="project" value="UniProtKB-KW"/>
</dbReference>
<dbReference type="InterPro" id="IPR023346">
    <property type="entry name" value="Lysozyme-like_dom_sf"/>
</dbReference>
<keyword evidence="1" id="KW-0929">Antimicrobial</keyword>
<comment type="caution">
    <text evidence="4">The sequence shown here is derived from an EMBL/GenBank/DDBJ whole genome shotgun (WGS) entry which is preliminary data.</text>
</comment>
<dbReference type="EMBL" id="QAOT01000008">
    <property type="protein sequence ID" value="PTR18458.1"/>
    <property type="molecule type" value="Genomic_DNA"/>
</dbReference>
<dbReference type="InterPro" id="IPR023347">
    <property type="entry name" value="Lysozyme_dom_sf"/>
</dbReference>
<gene>
    <name evidence="4" type="ORF">C8J28_108179</name>
</gene>
<proteinExistence type="predicted"/>
<dbReference type="AlphaFoldDB" id="A0A2T5K7X0"/>
<protein>
    <recommendedName>
        <fullName evidence="6">Peptidoglycan binding-like domain-containing protein</fullName>
    </recommendedName>
</protein>
<evidence type="ECO:0008006" key="6">
    <source>
        <dbReference type="Google" id="ProtNLM"/>
    </source>
</evidence>
<reference evidence="4 5" key="1">
    <citation type="submission" date="2018-04" db="EMBL/GenBank/DDBJ databases">
        <title>Genomic Encyclopedia of Type Strains, Phase III (KMG-III): the genomes of soil and plant-associated and newly described type strains.</title>
        <authorList>
            <person name="Whitman W."/>
        </authorList>
    </citation>
    <scope>NUCLEOTIDE SEQUENCE [LARGE SCALE GENOMIC DNA]</scope>
    <source>
        <strain evidence="4 5">KA25</strain>
    </source>
</reference>
<organism evidence="4 5">
    <name type="scientific">Cereibacter azotoformans</name>
    <dbReference type="NCBI Taxonomy" id="43057"/>
    <lineage>
        <taxon>Bacteria</taxon>
        <taxon>Pseudomonadati</taxon>
        <taxon>Pseudomonadota</taxon>
        <taxon>Alphaproteobacteria</taxon>
        <taxon>Rhodobacterales</taxon>
        <taxon>Paracoccaceae</taxon>
        <taxon>Cereibacter</taxon>
    </lineage>
</organism>
<dbReference type="Proteomes" id="UP000244060">
    <property type="component" value="Unassembled WGS sequence"/>
</dbReference>
<dbReference type="CDD" id="cd16904">
    <property type="entry name" value="pesticin_lyz-like"/>
    <property type="match status" value="1"/>
</dbReference>
<evidence type="ECO:0000313" key="5">
    <source>
        <dbReference type="Proteomes" id="UP000244060"/>
    </source>
</evidence>
<evidence type="ECO:0000256" key="3">
    <source>
        <dbReference type="SAM" id="MobiDB-lite"/>
    </source>
</evidence>
<keyword evidence="2" id="KW-0081">Bacteriolytic enzyme</keyword>